<dbReference type="CDD" id="cd23767">
    <property type="entry name" value="IQCD"/>
    <property type="match status" value="1"/>
</dbReference>
<gene>
    <name evidence="5" type="primary">LOC4812330</name>
</gene>
<dbReference type="AlphaFoldDB" id="A0A6I8UAH0"/>
<name>A0A6I8UAH0_DROPS</name>
<dbReference type="InterPro" id="IPR052267">
    <property type="entry name" value="N-DRC_Component"/>
</dbReference>
<dbReference type="SMART" id="SM00015">
    <property type="entry name" value="IQ"/>
    <property type="match status" value="2"/>
</dbReference>
<feature type="coiled-coil region" evidence="1">
    <location>
        <begin position="516"/>
        <end position="548"/>
    </location>
</feature>
<dbReference type="Gene3D" id="1.10.8.60">
    <property type="match status" value="1"/>
</dbReference>
<dbReference type="InterPro" id="IPR000048">
    <property type="entry name" value="IQ_motif_EF-hand-BS"/>
</dbReference>
<dbReference type="PANTHER" id="PTHR14690">
    <property type="entry name" value="IQ MOTIF CONTAINING WITH AAA DOMAIN 1"/>
    <property type="match status" value="1"/>
</dbReference>
<dbReference type="SUPFAM" id="SSF52540">
    <property type="entry name" value="P-loop containing nucleoside triphosphate hydrolases"/>
    <property type="match status" value="1"/>
</dbReference>
<dbReference type="FunCoup" id="A0A6I8UAH0">
    <property type="interactions" value="11"/>
</dbReference>
<reference evidence="5" key="1">
    <citation type="submission" date="2025-08" db="UniProtKB">
        <authorList>
            <consortium name="RefSeq"/>
        </authorList>
    </citation>
    <scope>IDENTIFICATION</scope>
    <source>
        <strain evidence="5">MV-25-SWS-2005</strain>
        <tissue evidence="5">Whole body</tissue>
    </source>
</reference>
<dbReference type="KEGG" id="dpo:4812330"/>
<feature type="compositionally biased region" description="Basic residues" evidence="2">
    <location>
        <begin position="418"/>
        <end position="432"/>
    </location>
</feature>
<dbReference type="PANTHER" id="PTHR14690:SF9">
    <property type="entry name" value="GH08353P"/>
    <property type="match status" value="1"/>
</dbReference>
<dbReference type="PROSITE" id="PS50096">
    <property type="entry name" value="IQ"/>
    <property type="match status" value="1"/>
</dbReference>
<sequence>MSFDLNHKLWVATRKDIGQLIKKQNRLKKLEPPEEKAISFKIFSELYVLYVELVNKLGFIYHNTFQVQKRAVVRILVESATQQLLRLKEELKGMELSEYVYIDKALVARRLTPRDLVIWRSPQFLYRRPLDVQNIVADNKLYMNDIEKVEKEAQDWVKVTEAVTLIQAHERARRARVYKSNINYDKKKFLKVLQRKKINYRFTFKPDQAMSIPVKRTIFAADFIKDVESCENLKEKIDVLEPSTDNEELERLNKLRDDAASKIQNCWRRYKTRKIMRMRSRFKEELYGMKKHRKLKRPNRFANSVLEMYKKEMLKKKLDEEYIQLITDERTRLLQMRTPWMMEDISDHIRAWFKEFYEKTGNFHPYPDPIKTGTVLVVIDETMTPLEFQDTLGKKPMTKAERQKLAEKKKAEKQKQKDKIRKQKMKDAKRRKKLKDAGIIDVAYEMTSSKAIANIEEAMKQFALDWRNIDEYLNKNHDPIKDWVTEEELAKIHQELRGLVDEYMRIEYELLRAALAKDTKTKYKAQKVKKAKAKKEKKKKKVKDMTADRTLDSLYQELKDEGIIEEVSHKDFDEFIADFNFLANDTRDEDGLTTVGPAKGDIKMIIQESMLGMGEFDIDKPKSILLIGPLNSGKKLLCNIIASELDAVFINLSPEKVFKFADNMKYFLHVVMKVAKAFQPAILYIEEAHRVFLKKIPPELKEINPTLLASSIPKGILKNIKKTDKVVLLGTSNMPWSAKGKFKKAFQKVLLIPKCDYATSFLLWLELMTENVENMEEYAYSALARVLQAYNSGDIAQNISQTLDVSRRMRLNNEALDPNEFLEYFLSKHDEPIFPPEQKIMDKFDKWFGKSNKFLKLRRKFMAKKMAKQKKKK</sequence>
<protein>
    <submittedName>
        <fullName evidence="5">IQ and AAA domain-containing protein 1-like</fullName>
    </submittedName>
</protein>
<dbReference type="InterPro" id="IPR027417">
    <property type="entry name" value="P-loop_NTPase"/>
</dbReference>
<feature type="region of interest" description="Disordered" evidence="2">
    <location>
        <begin position="390"/>
        <end position="432"/>
    </location>
</feature>
<evidence type="ECO:0000256" key="2">
    <source>
        <dbReference type="SAM" id="MobiDB-lite"/>
    </source>
</evidence>
<evidence type="ECO:0000259" key="3">
    <source>
        <dbReference type="Pfam" id="PF00004"/>
    </source>
</evidence>
<accession>A0A6I8UAH0</accession>
<proteinExistence type="predicted"/>
<organism evidence="4 5">
    <name type="scientific">Drosophila pseudoobscura pseudoobscura</name>
    <name type="common">Fruit fly</name>
    <dbReference type="NCBI Taxonomy" id="46245"/>
    <lineage>
        <taxon>Eukaryota</taxon>
        <taxon>Metazoa</taxon>
        <taxon>Ecdysozoa</taxon>
        <taxon>Arthropoda</taxon>
        <taxon>Hexapoda</taxon>
        <taxon>Insecta</taxon>
        <taxon>Pterygota</taxon>
        <taxon>Neoptera</taxon>
        <taxon>Endopterygota</taxon>
        <taxon>Diptera</taxon>
        <taxon>Brachycera</taxon>
        <taxon>Muscomorpha</taxon>
        <taxon>Ephydroidea</taxon>
        <taxon>Drosophilidae</taxon>
        <taxon>Drosophila</taxon>
        <taxon>Sophophora</taxon>
    </lineage>
</organism>
<keyword evidence="4" id="KW-1185">Reference proteome</keyword>
<dbReference type="ExpressionAtlas" id="A0A6I8UAH0">
    <property type="expression patterns" value="baseline"/>
</dbReference>
<dbReference type="RefSeq" id="XP_001352405.4">
    <property type="nucleotide sequence ID" value="XM_001352369.4"/>
</dbReference>
<dbReference type="Pfam" id="PF00612">
    <property type="entry name" value="IQ"/>
    <property type="match status" value="1"/>
</dbReference>
<evidence type="ECO:0000256" key="1">
    <source>
        <dbReference type="SAM" id="Coils"/>
    </source>
</evidence>
<dbReference type="Gene3D" id="3.40.50.300">
    <property type="entry name" value="P-loop containing nucleotide triphosphate hydrolases"/>
    <property type="match status" value="1"/>
</dbReference>
<evidence type="ECO:0000313" key="4">
    <source>
        <dbReference type="Proteomes" id="UP000001819"/>
    </source>
</evidence>
<evidence type="ECO:0000313" key="5">
    <source>
        <dbReference type="RefSeq" id="XP_001352405.4"/>
    </source>
</evidence>
<feature type="domain" description="ATPase AAA-type core" evidence="3">
    <location>
        <begin position="624"/>
        <end position="753"/>
    </location>
</feature>
<dbReference type="InParanoid" id="A0A6I8UAH0"/>
<keyword evidence="1" id="KW-0175">Coiled coil</keyword>
<dbReference type="GO" id="GO:0016887">
    <property type="term" value="F:ATP hydrolysis activity"/>
    <property type="evidence" value="ECO:0007669"/>
    <property type="project" value="InterPro"/>
</dbReference>
<dbReference type="GO" id="GO:0005524">
    <property type="term" value="F:ATP binding"/>
    <property type="evidence" value="ECO:0007669"/>
    <property type="project" value="InterPro"/>
</dbReference>
<dbReference type="Proteomes" id="UP000001819">
    <property type="component" value="Chromosome X"/>
</dbReference>
<feature type="compositionally biased region" description="Basic and acidic residues" evidence="2">
    <location>
        <begin position="398"/>
        <end position="417"/>
    </location>
</feature>
<dbReference type="Pfam" id="PF00004">
    <property type="entry name" value="AAA"/>
    <property type="match status" value="1"/>
</dbReference>
<dbReference type="InterPro" id="IPR003959">
    <property type="entry name" value="ATPase_AAA_core"/>
</dbReference>